<keyword evidence="3" id="KW-1185">Reference proteome</keyword>
<evidence type="ECO:0000256" key="1">
    <source>
        <dbReference type="SAM" id="MobiDB-lite"/>
    </source>
</evidence>
<proteinExistence type="predicted"/>
<name>A0A540LN98_MALBA</name>
<reference evidence="2 3" key="1">
    <citation type="journal article" date="2019" name="G3 (Bethesda)">
        <title>Sequencing of a Wild Apple (Malus baccata) Genome Unravels the Differences Between Cultivated and Wild Apple Species Regarding Disease Resistance and Cold Tolerance.</title>
        <authorList>
            <person name="Chen X."/>
        </authorList>
    </citation>
    <scope>NUCLEOTIDE SEQUENCE [LARGE SCALE GENOMIC DNA]</scope>
    <source>
        <strain evidence="3">cv. Shandingzi</strain>
        <tissue evidence="2">Leaves</tissue>
    </source>
</reference>
<protein>
    <submittedName>
        <fullName evidence="2">Uncharacterized protein</fullName>
    </submittedName>
</protein>
<dbReference type="EMBL" id="VIEB01000519">
    <property type="protein sequence ID" value="TQD87961.1"/>
    <property type="molecule type" value="Genomic_DNA"/>
</dbReference>
<dbReference type="Proteomes" id="UP000315295">
    <property type="component" value="Unassembled WGS sequence"/>
</dbReference>
<dbReference type="AlphaFoldDB" id="A0A540LN98"/>
<accession>A0A540LN98</accession>
<organism evidence="2 3">
    <name type="scientific">Malus baccata</name>
    <name type="common">Siberian crab apple</name>
    <name type="synonym">Pyrus baccata</name>
    <dbReference type="NCBI Taxonomy" id="106549"/>
    <lineage>
        <taxon>Eukaryota</taxon>
        <taxon>Viridiplantae</taxon>
        <taxon>Streptophyta</taxon>
        <taxon>Embryophyta</taxon>
        <taxon>Tracheophyta</taxon>
        <taxon>Spermatophyta</taxon>
        <taxon>Magnoliopsida</taxon>
        <taxon>eudicotyledons</taxon>
        <taxon>Gunneridae</taxon>
        <taxon>Pentapetalae</taxon>
        <taxon>rosids</taxon>
        <taxon>fabids</taxon>
        <taxon>Rosales</taxon>
        <taxon>Rosaceae</taxon>
        <taxon>Amygdaloideae</taxon>
        <taxon>Maleae</taxon>
        <taxon>Malus</taxon>
    </lineage>
</organism>
<feature type="compositionally biased region" description="Low complexity" evidence="1">
    <location>
        <begin position="42"/>
        <end position="58"/>
    </location>
</feature>
<feature type="region of interest" description="Disordered" evidence="1">
    <location>
        <begin position="37"/>
        <end position="58"/>
    </location>
</feature>
<sequence>MNCMASAMMAKLKGESDCAGVVSMSCMRDMVLPDLPAPLPRNTPTLSNSPSNSSTSRNLVSWSISRYRGEGIQV</sequence>
<evidence type="ECO:0000313" key="3">
    <source>
        <dbReference type="Proteomes" id="UP000315295"/>
    </source>
</evidence>
<gene>
    <name evidence="2" type="ORF">C1H46_026459</name>
</gene>
<comment type="caution">
    <text evidence="2">The sequence shown here is derived from an EMBL/GenBank/DDBJ whole genome shotgun (WGS) entry which is preliminary data.</text>
</comment>
<evidence type="ECO:0000313" key="2">
    <source>
        <dbReference type="EMBL" id="TQD87961.1"/>
    </source>
</evidence>